<feature type="domain" description="HIT-type" evidence="6">
    <location>
        <begin position="215"/>
        <end position="247"/>
    </location>
</feature>
<comment type="caution">
    <text evidence="7">The sequence shown here is derived from an EMBL/GenBank/DDBJ whole genome shotgun (WGS) entry which is preliminary data.</text>
</comment>
<reference evidence="7" key="1">
    <citation type="submission" date="2020-10" db="EMBL/GenBank/DDBJ databases">
        <authorList>
            <person name="Sedaghatjoo S."/>
        </authorList>
    </citation>
    <scope>NUCLEOTIDE SEQUENCE</scope>
    <source>
        <strain evidence="7">AZH3</strain>
    </source>
</reference>
<organism evidence="7 8">
    <name type="scientific">Tilletia caries</name>
    <name type="common">wheat bunt fungus</name>
    <dbReference type="NCBI Taxonomy" id="13290"/>
    <lineage>
        <taxon>Eukaryota</taxon>
        <taxon>Fungi</taxon>
        <taxon>Dikarya</taxon>
        <taxon>Basidiomycota</taxon>
        <taxon>Ustilaginomycotina</taxon>
        <taxon>Exobasidiomycetes</taxon>
        <taxon>Tilletiales</taxon>
        <taxon>Tilletiaceae</taxon>
        <taxon>Tilletia</taxon>
    </lineage>
</organism>
<dbReference type="Pfam" id="PF04438">
    <property type="entry name" value="zf-HIT"/>
    <property type="match status" value="1"/>
</dbReference>
<keyword evidence="2 4" id="KW-0863">Zinc-finger</keyword>
<keyword evidence="3" id="KW-0862">Zinc</keyword>
<dbReference type="EMBL" id="CAJHJG010003167">
    <property type="protein sequence ID" value="CAD6927127.1"/>
    <property type="molecule type" value="Genomic_DNA"/>
</dbReference>
<keyword evidence="1" id="KW-0479">Metal-binding</keyword>
<gene>
    <name evidence="7" type="ORF">JKIAZH3_G992</name>
</gene>
<evidence type="ECO:0000256" key="1">
    <source>
        <dbReference type="ARBA" id="ARBA00022723"/>
    </source>
</evidence>
<evidence type="ECO:0000259" key="6">
    <source>
        <dbReference type="PROSITE" id="PS51083"/>
    </source>
</evidence>
<evidence type="ECO:0000256" key="5">
    <source>
        <dbReference type="SAM" id="MobiDB-lite"/>
    </source>
</evidence>
<protein>
    <recommendedName>
        <fullName evidence="6">HIT-type domain-containing protein</fullName>
    </recommendedName>
</protein>
<name>A0ABN7IX88_9BASI</name>
<accession>A0ABN7IX88</accession>
<evidence type="ECO:0000313" key="8">
    <source>
        <dbReference type="Proteomes" id="UP000836402"/>
    </source>
</evidence>
<dbReference type="PANTHER" id="PTHR13093">
    <property type="entry name" value="ZINC FINGER HIT DOMAIN CONTAINING PROTEIN 1"/>
    <property type="match status" value="1"/>
</dbReference>
<proteinExistence type="predicted"/>
<dbReference type="CDD" id="cd21437">
    <property type="entry name" value="zf-HIT_ZNHIT1_like"/>
    <property type="match status" value="1"/>
</dbReference>
<sequence length="251" mass="27927">MPIFVLLPRRARSVNGAIMSSQAKGGRGGKRVLFDTTRHSKRVVQAVKLGRPETVYQKVLSEAEQVEQLDARQRTAAEAKRRRTLRKLEELERTNHRDAAAGPAGLSTPVEGKRNLAANLTNLLAMRREGLGERDKTVTHDLELQAAIDNSRRGKNGRIAVPKEQWTPAVRKILTTKRTFASLISDAAEFPSMHVAPNYFTAQAARPMHASQVMCSICGYWGQYSCVRCGDRYCSHKCGSTHESARCDQRA</sequence>
<dbReference type="PROSITE" id="PS51083">
    <property type="entry name" value="ZF_HIT"/>
    <property type="match status" value="1"/>
</dbReference>
<evidence type="ECO:0000256" key="3">
    <source>
        <dbReference type="ARBA" id="ARBA00022833"/>
    </source>
</evidence>
<evidence type="ECO:0000256" key="4">
    <source>
        <dbReference type="PROSITE-ProRule" id="PRU00453"/>
    </source>
</evidence>
<feature type="compositionally biased region" description="Basic and acidic residues" evidence="5">
    <location>
        <begin position="86"/>
        <end position="99"/>
    </location>
</feature>
<evidence type="ECO:0000256" key="2">
    <source>
        <dbReference type="ARBA" id="ARBA00022771"/>
    </source>
</evidence>
<dbReference type="Proteomes" id="UP000836402">
    <property type="component" value="Unassembled WGS sequence"/>
</dbReference>
<dbReference type="InterPro" id="IPR039723">
    <property type="entry name" value="Vps71/ZNHIT1"/>
</dbReference>
<feature type="region of interest" description="Disordered" evidence="5">
    <location>
        <begin position="86"/>
        <end position="110"/>
    </location>
</feature>
<dbReference type="InterPro" id="IPR007529">
    <property type="entry name" value="Znf_HIT"/>
</dbReference>
<keyword evidence="8" id="KW-1185">Reference proteome</keyword>
<evidence type="ECO:0000313" key="7">
    <source>
        <dbReference type="EMBL" id="CAD6927127.1"/>
    </source>
</evidence>